<accession>A0A370KYV9</accession>
<comment type="caution">
    <text evidence="1">The sequence shown here is derived from an EMBL/GenBank/DDBJ whole genome shotgun (WGS) entry which is preliminary data.</text>
</comment>
<protein>
    <submittedName>
        <fullName evidence="1">Uncharacterized protein</fullName>
    </submittedName>
</protein>
<evidence type="ECO:0000313" key="2">
    <source>
        <dbReference type="Proteomes" id="UP000255207"/>
    </source>
</evidence>
<proteinExistence type="predicted"/>
<organism evidence="1 2">
    <name type="scientific">Bosea caraganae</name>
    <dbReference type="NCBI Taxonomy" id="2763117"/>
    <lineage>
        <taxon>Bacteria</taxon>
        <taxon>Pseudomonadati</taxon>
        <taxon>Pseudomonadota</taxon>
        <taxon>Alphaproteobacteria</taxon>
        <taxon>Hyphomicrobiales</taxon>
        <taxon>Boseaceae</taxon>
        <taxon>Bosea</taxon>
    </lineage>
</organism>
<gene>
    <name evidence="1" type="ORF">DWE98_26130</name>
</gene>
<keyword evidence="2" id="KW-1185">Reference proteome</keyword>
<sequence length="75" mass="8052">MVSPSTSPPSYAALISTVGSLSSSAAILAQHGGAEGLRQAIENEHYRERFNVSAIDRLQAASLTWEPELWPRSIA</sequence>
<evidence type="ECO:0000313" key="1">
    <source>
        <dbReference type="EMBL" id="RDJ20116.1"/>
    </source>
</evidence>
<dbReference type="AlphaFoldDB" id="A0A370KYV9"/>
<dbReference type="Proteomes" id="UP000255207">
    <property type="component" value="Unassembled WGS sequence"/>
</dbReference>
<reference evidence="2" key="1">
    <citation type="submission" date="2018-07" db="EMBL/GenBank/DDBJ databases">
        <authorList>
            <person name="Safronova V.I."/>
            <person name="Chirak E.R."/>
            <person name="Sazanova A.L."/>
        </authorList>
    </citation>
    <scope>NUCLEOTIDE SEQUENCE [LARGE SCALE GENOMIC DNA]</scope>
    <source>
        <strain evidence="2">RCAM04685</strain>
    </source>
</reference>
<name>A0A370KYV9_9HYPH</name>
<dbReference type="EMBL" id="QQTP01000022">
    <property type="protein sequence ID" value="RDJ20116.1"/>
    <property type="molecule type" value="Genomic_DNA"/>
</dbReference>